<gene>
    <name evidence="2" type="ORF">MUG84_14800</name>
</gene>
<dbReference type="GO" id="GO:0004622">
    <property type="term" value="F:phosphatidylcholine lysophospholipase activity"/>
    <property type="evidence" value="ECO:0007669"/>
    <property type="project" value="TreeGrafter"/>
</dbReference>
<dbReference type="AlphaFoldDB" id="A0A9X2B2Y1"/>
<accession>A0A9X2B2Y1</accession>
<keyword evidence="3" id="KW-1185">Reference proteome</keyword>
<reference evidence="2" key="1">
    <citation type="submission" date="2022-04" db="EMBL/GenBank/DDBJ databases">
        <title>Paenibacillus mangrovi sp. nov., a novel endophytic bacterium isolated from bark of Kandelia candel.</title>
        <authorList>
            <person name="Tuo L."/>
        </authorList>
    </citation>
    <scope>NUCLEOTIDE SEQUENCE</scope>
    <source>
        <strain evidence="2">KQZ6P-2</strain>
    </source>
</reference>
<dbReference type="Gene3D" id="3.40.50.1110">
    <property type="entry name" value="SGNH hydrolase"/>
    <property type="match status" value="1"/>
</dbReference>
<keyword evidence="2" id="KW-0378">Hydrolase</keyword>
<dbReference type="CDD" id="cd00229">
    <property type="entry name" value="SGNH_hydrolase"/>
    <property type="match status" value="1"/>
</dbReference>
<comment type="caution">
    <text evidence="2">The sequence shown here is derived from an EMBL/GenBank/DDBJ whole genome shotgun (WGS) entry which is preliminary data.</text>
</comment>
<dbReference type="PANTHER" id="PTHR30383">
    <property type="entry name" value="THIOESTERASE 1/PROTEASE 1/LYSOPHOSPHOLIPASE L1"/>
    <property type="match status" value="1"/>
</dbReference>
<dbReference type="EMBL" id="JALIRP010000005">
    <property type="protein sequence ID" value="MCJ8013004.1"/>
    <property type="molecule type" value="Genomic_DNA"/>
</dbReference>
<evidence type="ECO:0000313" key="3">
    <source>
        <dbReference type="Proteomes" id="UP001139347"/>
    </source>
</evidence>
<dbReference type="PANTHER" id="PTHR30383:SF5">
    <property type="entry name" value="SGNH HYDROLASE-TYPE ESTERASE DOMAIN-CONTAINING PROTEIN"/>
    <property type="match status" value="1"/>
</dbReference>
<name>A0A9X2B2Y1_9BACL</name>
<feature type="domain" description="SGNH hydrolase-type esterase" evidence="1">
    <location>
        <begin position="22"/>
        <end position="187"/>
    </location>
</feature>
<protein>
    <submittedName>
        <fullName evidence="2">SGNH/GDSL hydrolase family protein</fullName>
    </submittedName>
</protein>
<organism evidence="2 3">
    <name type="scientific">Paenibacillus mangrovi</name>
    <dbReference type="NCBI Taxonomy" id="2931978"/>
    <lineage>
        <taxon>Bacteria</taxon>
        <taxon>Bacillati</taxon>
        <taxon>Bacillota</taxon>
        <taxon>Bacilli</taxon>
        <taxon>Bacillales</taxon>
        <taxon>Paenibacillaceae</taxon>
        <taxon>Paenibacillus</taxon>
    </lineage>
</organism>
<evidence type="ECO:0000313" key="2">
    <source>
        <dbReference type="EMBL" id="MCJ8013004.1"/>
    </source>
</evidence>
<sequence length="206" mass="23541">MCALRTIGQLDAGISQCVVTYGTSLTEGGAWVDELRTQLQERYPGRATVINSGKNGMWSEWGVQNLSERVLDHNPDMVFIEFAINDAYLPYETSLEQSRSRLEHMISSILEKNDNCDIVLMTMNPPVGDSLEIRPNFHEYYEVYRSVAKEKNLPIIDHFVEWSALYNQDRALFDRWIPDSIHPIPEGSIKVTAKGIEKFLFPNLTV</sequence>
<proteinExistence type="predicted"/>
<dbReference type="InterPro" id="IPR051532">
    <property type="entry name" value="Ester_Hydrolysis_Enzymes"/>
</dbReference>
<dbReference type="Pfam" id="PF13472">
    <property type="entry name" value="Lipase_GDSL_2"/>
    <property type="match status" value="1"/>
</dbReference>
<dbReference type="SUPFAM" id="SSF52266">
    <property type="entry name" value="SGNH hydrolase"/>
    <property type="match status" value="1"/>
</dbReference>
<dbReference type="InterPro" id="IPR013830">
    <property type="entry name" value="SGNH_hydro"/>
</dbReference>
<dbReference type="InterPro" id="IPR036514">
    <property type="entry name" value="SGNH_hydro_sf"/>
</dbReference>
<dbReference type="RefSeq" id="WP_244725905.1">
    <property type="nucleotide sequence ID" value="NZ_JALIRP010000005.1"/>
</dbReference>
<dbReference type="Proteomes" id="UP001139347">
    <property type="component" value="Unassembled WGS sequence"/>
</dbReference>
<evidence type="ECO:0000259" key="1">
    <source>
        <dbReference type="Pfam" id="PF13472"/>
    </source>
</evidence>